<keyword evidence="4" id="KW-1185">Reference proteome</keyword>
<dbReference type="Pfam" id="PF22759">
    <property type="entry name" value="E217_GP41"/>
    <property type="match status" value="1"/>
</dbReference>
<name>A0A4Z0QZJ2_9FIRM</name>
<keyword evidence="1" id="KW-0378">Hydrolase</keyword>
<accession>A0A4Z0QZJ2</accession>
<organism evidence="3 4">
    <name type="scientific">Desulfosporosinus fructosivorans</name>
    <dbReference type="NCBI Taxonomy" id="2018669"/>
    <lineage>
        <taxon>Bacteria</taxon>
        <taxon>Bacillati</taxon>
        <taxon>Bacillota</taxon>
        <taxon>Clostridia</taxon>
        <taxon>Eubacteriales</taxon>
        <taxon>Desulfitobacteriaceae</taxon>
        <taxon>Desulfosporosinus</taxon>
    </lineage>
</organism>
<evidence type="ECO:0000313" key="3">
    <source>
        <dbReference type="EMBL" id="TGE35870.1"/>
    </source>
</evidence>
<comment type="caution">
    <text evidence="3">The sequence shown here is derived from an EMBL/GenBank/DDBJ whole genome shotgun (WGS) entry which is preliminary data.</text>
</comment>
<dbReference type="InterPro" id="IPR002901">
    <property type="entry name" value="MGlyc_endo_b_GlcNAc-like_dom"/>
</dbReference>
<dbReference type="Gene3D" id="1.10.530.10">
    <property type="match status" value="1"/>
</dbReference>
<gene>
    <name evidence="3" type="ORF">E4K67_22395</name>
</gene>
<dbReference type="AlphaFoldDB" id="A0A4Z0QZJ2"/>
<dbReference type="InterPro" id="IPR054496">
    <property type="entry name" value="E217_GP41"/>
</dbReference>
<dbReference type="NCBIfam" id="NF047561">
    <property type="entry name" value="orf58_phage_fam"/>
    <property type="match status" value="1"/>
</dbReference>
<dbReference type="SMART" id="SM00047">
    <property type="entry name" value="LYZ2"/>
    <property type="match status" value="1"/>
</dbReference>
<evidence type="ECO:0000259" key="2">
    <source>
        <dbReference type="SMART" id="SM00047"/>
    </source>
</evidence>
<dbReference type="PANTHER" id="PTHR33308">
    <property type="entry name" value="PEPTIDOGLYCAN HYDROLASE FLGJ"/>
    <property type="match status" value="1"/>
</dbReference>
<dbReference type="Gene3D" id="4.10.80.30">
    <property type="entry name" value="DNA polymerase, domain 6"/>
    <property type="match status" value="1"/>
</dbReference>
<evidence type="ECO:0000313" key="4">
    <source>
        <dbReference type="Proteomes" id="UP000298460"/>
    </source>
</evidence>
<dbReference type="InterPro" id="IPR051056">
    <property type="entry name" value="Glycosyl_Hydrolase_73"/>
</dbReference>
<dbReference type="PANTHER" id="PTHR33308:SF10">
    <property type="entry name" value="EXO-GLUCOSAMINIDASE LYTG"/>
    <property type="match status" value="1"/>
</dbReference>
<sequence>MIFYSLGGIPLGSSEFVSSLVAGAQQGYSLYGVLPSITIAQAILESGWGTSYCANYDKNLFGIKMSGAKPHGMSIVQGSYATDDGGYYRRYLSWSDSMTDHGFFLANNSRYANIIGNTDYVSVANNLQSDGYATDQGYANALISTIEANNLTKYDIGSYTGRTIDSFGLMSNELAVPETQYGIIPNSTWTSLDVLWGRRYRIIVSSLDGEKALDVSQLRITFNCVKSMQLEPQFSSIVIYNLSPKSENILIEEGFRVTVEAGYEGSQYGLIFDGDVVQAIRGKEDGTTYTLTLVAADADRWMSYSTLNFSMVRGQNSRNVIEGCASKASIPSELGSISDSLSTSKLTRGKVIFGLTRDYIRQIAQSENATAYIDGGKVNIVKADDIPEGEIIDLSAASGLVDIPNQSDYGITIRCLLNPRIKCNMLVHVDNTLVRAQQFEQGQQVYALDPDGIYRVIQITTIGDTRGNDWYTEVETVTQAGKLPAMVANGTQSAW</sequence>
<feature type="domain" description="Mannosyl-glycoprotein endo-beta-N-acetylglucosamidase-like" evidence="2">
    <location>
        <begin position="6"/>
        <end position="155"/>
    </location>
</feature>
<protein>
    <recommendedName>
        <fullName evidence="2">Mannosyl-glycoprotein endo-beta-N-acetylglucosamidase-like domain-containing protein</fullName>
    </recommendedName>
</protein>
<dbReference type="Pfam" id="PF01832">
    <property type="entry name" value="Glucosaminidase"/>
    <property type="match status" value="1"/>
</dbReference>
<reference evidence="3 4" key="1">
    <citation type="submission" date="2019-03" db="EMBL/GenBank/DDBJ databases">
        <title>Draft Genome Sequence of Desulfosporosinus fructosivorans Strain 63.6F, Isolated from Marine Sediment in the Baltic Sea.</title>
        <authorList>
            <person name="Hausmann B."/>
            <person name="Vandieken V."/>
            <person name="Pjevac P."/>
            <person name="Schreck K."/>
            <person name="Herbold C.W."/>
            <person name="Loy A."/>
        </authorList>
    </citation>
    <scope>NUCLEOTIDE SEQUENCE [LARGE SCALE GENOMIC DNA]</scope>
    <source>
        <strain evidence="3 4">63.6F</strain>
    </source>
</reference>
<evidence type="ECO:0000256" key="1">
    <source>
        <dbReference type="ARBA" id="ARBA00022801"/>
    </source>
</evidence>
<dbReference type="GO" id="GO:0004040">
    <property type="term" value="F:amidase activity"/>
    <property type="evidence" value="ECO:0007669"/>
    <property type="project" value="InterPro"/>
</dbReference>
<dbReference type="Proteomes" id="UP000298460">
    <property type="component" value="Unassembled WGS sequence"/>
</dbReference>
<dbReference type="EMBL" id="SPQQ01000010">
    <property type="protein sequence ID" value="TGE35870.1"/>
    <property type="molecule type" value="Genomic_DNA"/>
</dbReference>
<proteinExistence type="predicted"/>